<dbReference type="Gene3D" id="3.40.50.1360">
    <property type="match status" value="1"/>
</dbReference>
<dbReference type="SMART" id="SM00420">
    <property type="entry name" value="HTH_DEOR"/>
    <property type="match status" value="1"/>
</dbReference>
<feature type="domain" description="HTH deoR-type" evidence="5">
    <location>
        <begin position="19"/>
        <end position="74"/>
    </location>
</feature>
<evidence type="ECO:0000256" key="2">
    <source>
        <dbReference type="ARBA" id="ARBA00023125"/>
    </source>
</evidence>
<accession>A0ABR9I6W9</accession>
<feature type="region of interest" description="Disordered" evidence="4">
    <location>
        <begin position="1"/>
        <end position="21"/>
    </location>
</feature>
<evidence type="ECO:0000256" key="1">
    <source>
        <dbReference type="ARBA" id="ARBA00023015"/>
    </source>
</evidence>
<dbReference type="InterPro" id="IPR037171">
    <property type="entry name" value="NagB/RpiA_transferase-like"/>
</dbReference>
<keyword evidence="7" id="KW-1185">Reference proteome</keyword>
<dbReference type="Pfam" id="PF00455">
    <property type="entry name" value="DeoRC"/>
    <property type="match status" value="1"/>
</dbReference>
<sequence length="278" mass="30099">MSRGTAPGDRKTRPSDAAVEQRRQEILDHVIEQGEARIDDLTARFKVSLMTMHRDLDDLAERRLLRKLRGKVEAYPALTVESAARFGDTLHRGEKDALGEAAARHVHPGQTVFVDDSTTLLPLVKRLAEIDGLTVVTNSLRAARVLGEGGADVVLAGGRYSREYDSCAGPEVLGLLDSIRADVAFVSVTAVAVGRLFHPDRDYAELKKAALKVANHNVLVVDHSKFGRTATYAHGDVGDYDLLITGEATPTEEIEAALNAGTAIEIVEHVAEGQPYDS</sequence>
<protein>
    <submittedName>
        <fullName evidence="6">DeoR/GlpR family transcriptional regulator of sugar metabolism</fullName>
    </submittedName>
</protein>
<dbReference type="InterPro" id="IPR036390">
    <property type="entry name" value="WH_DNA-bd_sf"/>
</dbReference>
<dbReference type="InterPro" id="IPR018356">
    <property type="entry name" value="Tscrpt_reg_HTH_DeoR_CS"/>
</dbReference>
<evidence type="ECO:0000313" key="7">
    <source>
        <dbReference type="Proteomes" id="UP000631670"/>
    </source>
</evidence>
<organism evidence="6 7">
    <name type="scientific">Amycolatopsis lexingtonensis</name>
    <dbReference type="NCBI Taxonomy" id="218822"/>
    <lineage>
        <taxon>Bacteria</taxon>
        <taxon>Bacillati</taxon>
        <taxon>Actinomycetota</taxon>
        <taxon>Actinomycetes</taxon>
        <taxon>Pseudonocardiales</taxon>
        <taxon>Pseudonocardiaceae</taxon>
        <taxon>Amycolatopsis</taxon>
    </lineage>
</organism>
<feature type="compositionally biased region" description="Basic and acidic residues" evidence="4">
    <location>
        <begin position="8"/>
        <end position="21"/>
    </location>
</feature>
<dbReference type="Pfam" id="PF08220">
    <property type="entry name" value="HTH_DeoR"/>
    <property type="match status" value="1"/>
</dbReference>
<evidence type="ECO:0000259" key="5">
    <source>
        <dbReference type="PROSITE" id="PS51000"/>
    </source>
</evidence>
<dbReference type="PANTHER" id="PTHR30363">
    <property type="entry name" value="HTH-TYPE TRANSCRIPTIONAL REGULATOR SRLR-RELATED"/>
    <property type="match status" value="1"/>
</dbReference>
<dbReference type="SUPFAM" id="SSF100950">
    <property type="entry name" value="NagB/RpiA/CoA transferase-like"/>
    <property type="match status" value="1"/>
</dbReference>
<evidence type="ECO:0000256" key="3">
    <source>
        <dbReference type="ARBA" id="ARBA00023163"/>
    </source>
</evidence>
<dbReference type="PROSITE" id="PS00894">
    <property type="entry name" value="HTH_DEOR_1"/>
    <property type="match status" value="1"/>
</dbReference>
<dbReference type="SUPFAM" id="SSF46785">
    <property type="entry name" value="Winged helix' DNA-binding domain"/>
    <property type="match status" value="1"/>
</dbReference>
<dbReference type="Proteomes" id="UP000631670">
    <property type="component" value="Unassembled WGS sequence"/>
</dbReference>
<name>A0ABR9I6W9_9PSEU</name>
<evidence type="ECO:0000256" key="4">
    <source>
        <dbReference type="SAM" id="MobiDB-lite"/>
    </source>
</evidence>
<gene>
    <name evidence="6" type="ORF">H4696_006020</name>
</gene>
<reference evidence="6 7" key="1">
    <citation type="submission" date="2020-10" db="EMBL/GenBank/DDBJ databases">
        <title>Sequencing the genomes of 1000 actinobacteria strains.</title>
        <authorList>
            <person name="Klenk H.-P."/>
        </authorList>
    </citation>
    <scope>NUCLEOTIDE SEQUENCE [LARGE SCALE GENOMIC DNA]</scope>
    <source>
        <strain evidence="6 7">DSM 44653</strain>
    </source>
</reference>
<proteinExistence type="predicted"/>
<dbReference type="SMART" id="SM01134">
    <property type="entry name" value="DeoRC"/>
    <property type="match status" value="1"/>
</dbReference>
<evidence type="ECO:0000313" key="6">
    <source>
        <dbReference type="EMBL" id="MBE1498920.1"/>
    </source>
</evidence>
<keyword evidence="1" id="KW-0805">Transcription regulation</keyword>
<dbReference type="InterPro" id="IPR001034">
    <property type="entry name" value="DeoR_HTH"/>
</dbReference>
<dbReference type="InterPro" id="IPR014036">
    <property type="entry name" value="DeoR-like_C"/>
</dbReference>
<keyword evidence="2" id="KW-0238">DNA-binding</keyword>
<dbReference type="RefSeq" id="WP_086860119.1">
    <property type="nucleotide sequence ID" value="NZ_JADBEG010000001.1"/>
</dbReference>
<dbReference type="InterPro" id="IPR050313">
    <property type="entry name" value="Carb_Metab_HTH_regulators"/>
</dbReference>
<dbReference type="PROSITE" id="PS51000">
    <property type="entry name" value="HTH_DEOR_2"/>
    <property type="match status" value="1"/>
</dbReference>
<dbReference type="PANTHER" id="PTHR30363:SF44">
    <property type="entry name" value="AGA OPERON TRANSCRIPTIONAL REPRESSOR-RELATED"/>
    <property type="match status" value="1"/>
</dbReference>
<dbReference type="EMBL" id="JADBEG010000001">
    <property type="protein sequence ID" value="MBE1498920.1"/>
    <property type="molecule type" value="Genomic_DNA"/>
</dbReference>
<comment type="caution">
    <text evidence="6">The sequence shown here is derived from an EMBL/GenBank/DDBJ whole genome shotgun (WGS) entry which is preliminary data.</text>
</comment>
<keyword evidence="3" id="KW-0804">Transcription</keyword>